<comment type="caution">
    <text evidence="1">The sequence shown here is derived from an EMBL/GenBank/DDBJ whole genome shotgun (WGS) entry which is preliminary data.</text>
</comment>
<reference evidence="1 2" key="1">
    <citation type="journal article" date="2010" name="J. Bacteriol.">
        <title>Genome sequence of Fulvimarina pelagi HTCC2506T, a Mn(II)-oxidizing alphaproteobacterium possessing an aerobic anoxygenic photosynthetic gene cluster and Xanthorhodopsin.</title>
        <authorList>
            <person name="Kang I."/>
            <person name="Oh H.M."/>
            <person name="Lim S.I."/>
            <person name="Ferriera S."/>
            <person name="Giovannoni S.J."/>
            <person name="Cho J.C."/>
        </authorList>
    </citation>
    <scope>NUCLEOTIDE SEQUENCE [LARGE SCALE GENOMIC DNA]</scope>
    <source>
        <strain evidence="1 2">HTCC2506</strain>
    </source>
</reference>
<protein>
    <submittedName>
        <fullName evidence="1">Uncharacterized protein</fullName>
    </submittedName>
</protein>
<keyword evidence="2" id="KW-1185">Reference proteome</keyword>
<name>Q0G0G5_9HYPH</name>
<dbReference type="HOGENOM" id="CLU_3418932_0_0_5"/>
<accession>Q0G0G5</accession>
<sequence length="25" mass="2936">MNRTGPLHFEEKFEAENAAEFLRKA</sequence>
<evidence type="ECO:0000313" key="1">
    <source>
        <dbReference type="EMBL" id="EAU40628.1"/>
    </source>
</evidence>
<dbReference type="Proteomes" id="UP000004310">
    <property type="component" value="Unassembled WGS sequence"/>
</dbReference>
<organism evidence="1 2">
    <name type="scientific">Fulvimarina pelagi HTCC2506</name>
    <dbReference type="NCBI Taxonomy" id="314231"/>
    <lineage>
        <taxon>Bacteria</taxon>
        <taxon>Pseudomonadati</taxon>
        <taxon>Pseudomonadota</taxon>
        <taxon>Alphaproteobacteria</taxon>
        <taxon>Hyphomicrobiales</taxon>
        <taxon>Aurantimonadaceae</taxon>
        <taxon>Fulvimarina</taxon>
    </lineage>
</organism>
<evidence type="ECO:0000313" key="2">
    <source>
        <dbReference type="Proteomes" id="UP000004310"/>
    </source>
</evidence>
<dbReference type="EMBL" id="AATP01000006">
    <property type="protein sequence ID" value="EAU40628.1"/>
    <property type="molecule type" value="Genomic_DNA"/>
</dbReference>
<proteinExistence type="predicted"/>
<dbReference type="AlphaFoldDB" id="Q0G0G5"/>
<gene>
    <name evidence="1" type="ORF">FP2506_02839</name>
</gene>